<dbReference type="HOGENOM" id="CLU_3364075_0_0_10"/>
<feature type="region of interest" description="Disordered" evidence="1">
    <location>
        <begin position="14"/>
        <end position="35"/>
    </location>
</feature>
<evidence type="ECO:0000313" key="2">
    <source>
        <dbReference type="EMBL" id="AAM73209.1"/>
    </source>
</evidence>
<gene>
    <name evidence="2" type="ordered locus">CT1991</name>
</gene>
<reference evidence="2 3" key="1">
    <citation type="journal article" date="2002" name="Proc. Natl. Acad. Sci. U.S.A.">
        <title>The complete genome sequence of Chlorobium tepidum TLS, a photosynthetic, anaerobic, green-sulfur bacterium.</title>
        <authorList>
            <person name="Eisen J.A."/>
            <person name="Nelson K.E."/>
            <person name="Paulsen I.T."/>
            <person name="Heidelberg J.F."/>
            <person name="Wu M."/>
            <person name="Dodson R.J."/>
            <person name="Deboy R."/>
            <person name="Gwinn M.L."/>
            <person name="Nelson W.C."/>
            <person name="Haft D.H."/>
            <person name="Hickey E.K."/>
            <person name="Peterson J.D."/>
            <person name="Durkin A.S."/>
            <person name="Kolonay J.L."/>
            <person name="Yang F."/>
            <person name="Holt I."/>
            <person name="Umayam L.A."/>
            <person name="Mason T."/>
            <person name="Brenner M."/>
            <person name="Shea T.P."/>
            <person name="Parksey D."/>
            <person name="Nierman W.C."/>
            <person name="Feldblyum T.V."/>
            <person name="Hansen C.L."/>
            <person name="Craven M.B."/>
            <person name="Radune D."/>
            <person name="Vamathevan J."/>
            <person name="Khouri H."/>
            <person name="White O."/>
            <person name="Gruber T.M."/>
            <person name="Ketchum K.A."/>
            <person name="Venter J.C."/>
            <person name="Tettelin H."/>
            <person name="Bryant D.A."/>
            <person name="Fraser C.M."/>
        </authorList>
    </citation>
    <scope>NUCLEOTIDE SEQUENCE [LARGE SCALE GENOMIC DNA]</scope>
    <source>
        <strain evidence="3">ATCC 49652 / DSM 12025 / NBRC 103806 / TLS</strain>
    </source>
</reference>
<dbReference type="Proteomes" id="UP000001007">
    <property type="component" value="Chromosome"/>
</dbReference>
<accession>Q8KB07</accession>
<proteinExistence type="predicted"/>
<dbReference type="AlphaFoldDB" id="Q8KB07"/>
<dbReference type="KEGG" id="cte:CT1991"/>
<organism evidence="2 3">
    <name type="scientific">Chlorobaculum tepidum (strain ATCC 49652 / DSM 12025 / NBRC 103806 / TLS)</name>
    <name type="common">Chlorobium tepidum</name>
    <dbReference type="NCBI Taxonomy" id="194439"/>
    <lineage>
        <taxon>Bacteria</taxon>
        <taxon>Pseudomonadati</taxon>
        <taxon>Chlorobiota</taxon>
        <taxon>Chlorobiia</taxon>
        <taxon>Chlorobiales</taxon>
        <taxon>Chlorobiaceae</taxon>
        <taxon>Chlorobaculum</taxon>
    </lineage>
</organism>
<dbReference type="EMBL" id="AE006470">
    <property type="protein sequence ID" value="AAM73209.1"/>
    <property type="molecule type" value="Genomic_DNA"/>
</dbReference>
<keyword evidence="3" id="KW-1185">Reference proteome</keyword>
<sequence>MDCDYSFRLPVLMNTGRKNDDDTPHEHPFFRSSSV</sequence>
<evidence type="ECO:0000313" key="3">
    <source>
        <dbReference type="Proteomes" id="UP000001007"/>
    </source>
</evidence>
<name>Q8KB07_CHLTE</name>
<evidence type="ECO:0000256" key="1">
    <source>
        <dbReference type="SAM" id="MobiDB-lite"/>
    </source>
</evidence>
<feature type="compositionally biased region" description="Basic and acidic residues" evidence="1">
    <location>
        <begin position="17"/>
        <end position="29"/>
    </location>
</feature>
<dbReference type="EnsemblBacteria" id="AAM73209">
    <property type="protein sequence ID" value="AAM73209"/>
    <property type="gene ID" value="CT1991"/>
</dbReference>
<protein>
    <submittedName>
        <fullName evidence="2">Uncharacterized protein</fullName>
    </submittedName>
</protein>